<reference evidence="6" key="1">
    <citation type="submission" date="2019-02" db="EMBL/GenBank/DDBJ databases">
        <title>Draft genome of the type strain Pelomonas aquatica CCUG 52575T.</title>
        <authorList>
            <person name="Gomila M."/>
            <person name="Lalucat J."/>
        </authorList>
    </citation>
    <scope>NUCLEOTIDE SEQUENCE</scope>
    <source>
        <strain evidence="6">CCUG 52575</strain>
    </source>
</reference>
<comment type="caution">
    <text evidence="6">The sequence shown here is derived from an EMBL/GenBank/DDBJ whole genome shotgun (WGS) entry which is preliminary data.</text>
</comment>
<dbReference type="GO" id="GO:0016491">
    <property type="term" value="F:oxidoreductase activity"/>
    <property type="evidence" value="ECO:0007669"/>
    <property type="project" value="UniProtKB-KW"/>
</dbReference>
<sequence length="564" mass="60040">MGLVGDQQATQTLETDVVVVGSGGAGLTAATVAARHGLQVCLVEKTAFFGGTTALSGGGIWVPRSTLAAQAGIEEAPEAASRYIHEVVGDSLRGDLLDAFLKAAPRMVDYLHEHTAVRFRLQRGFADWHPTAAGFMREGRLLCPMDYAGRELGPHFARLRPPLNEFNAPGGLMIGLPDMGHAANMTRSLVSFRHMAKLGLAYARDRLRHPRGMRLTMGNALAARLLRSAVDAGVSLWNHAPMTGLLTEGRSVTGITVLREGRPVQVMARRGVVLASGGFSANADMRRRYIPFAEHHVSLVPEGNTGDGLSNAQACGGRFDGANHSNAGWVVVSVLHEPDGRVRKFPHLFLDRGKPGCIAVNKDGRRFGNESATNLVEPMHRSGSVPAHLICDDAFIHRYGLGLVRPGGWGLRRLVAAGYIIKAASIEALAQRIGAPPEALAATVSRFNAQADSGIDQDFARGKDKADHFMGDPGHGPNPCLGAIRRGPFYAVQIFPGDSTTTVGLRVDARARVLDAQDQPIPGLHAIGLDMNSLWRGRAPGSGANNTLGLTFGYIAARTLAGMS</sequence>
<keyword evidence="7" id="KW-1185">Reference proteome</keyword>
<dbReference type="AlphaFoldDB" id="A0A9X4R5P3"/>
<proteinExistence type="predicted"/>
<dbReference type="InterPro" id="IPR036188">
    <property type="entry name" value="FAD/NAD-bd_sf"/>
</dbReference>
<dbReference type="PRINTS" id="PR00411">
    <property type="entry name" value="PNDRDTASEI"/>
</dbReference>
<feature type="domain" description="FAD-dependent oxidoreductase 2 FAD-binding" evidence="5">
    <location>
        <begin position="16"/>
        <end position="544"/>
    </location>
</feature>
<keyword evidence="3" id="KW-0274">FAD</keyword>
<dbReference type="RefSeq" id="WP_268153426.1">
    <property type="nucleotide sequence ID" value="NZ_JAPPUW010000022.1"/>
</dbReference>
<dbReference type="SUPFAM" id="SSF56425">
    <property type="entry name" value="Succinate dehydrogenase/fumarate reductase flavoprotein, catalytic domain"/>
    <property type="match status" value="1"/>
</dbReference>
<evidence type="ECO:0000313" key="7">
    <source>
        <dbReference type="Proteomes" id="UP001152766"/>
    </source>
</evidence>
<accession>A0A9X4R5P3</accession>
<dbReference type="Gene3D" id="3.50.50.60">
    <property type="entry name" value="FAD/NAD(P)-binding domain"/>
    <property type="match status" value="2"/>
</dbReference>
<dbReference type="Pfam" id="PF00890">
    <property type="entry name" value="FAD_binding_2"/>
    <property type="match status" value="1"/>
</dbReference>
<dbReference type="PANTHER" id="PTHR43400:SF10">
    <property type="entry name" value="3-OXOSTEROID 1-DEHYDROGENASE"/>
    <property type="match status" value="1"/>
</dbReference>
<evidence type="ECO:0000256" key="2">
    <source>
        <dbReference type="ARBA" id="ARBA00022630"/>
    </source>
</evidence>
<dbReference type="GO" id="GO:0008202">
    <property type="term" value="P:steroid metabolic process"/>
    <property type="evidence" value="ECO:0007669"/>
    <property type="project" value="UniProtKB-ARBA"/>
</dbReference>
<evidence type="ECO:0000256" key="1">
    <source>
        <dbReference type="ARBA" id="ARBA00001974"/>
    </source>
</evidence>
<dbReference type="InterPro" id="IPR050315">
    <property type="entry name" value="FAD-oxidoreductase_2"/>
</dbReference>
<dbReference type="InterPro" id="IPR027477">
    <property type="entry name" value="Succ_DH/fumarate_Rdtase_cat_sf"/>
</dbReference>
<dbReference type="EMBL" id="SGUG01000024">
    <property type="protein sequence ID" value="MDG0863940.1"/>
    <property type="molecule type" value="Genomic_DNA"/>
</dbReference>
<name>A0A9X4R5P3_9BURK</name>
<keyword evidence="4" id="KW-0560">Oxidoreductase</keyword>
<dbReference type="PANTHER" id="PTHR43400">
    <property type="entry name" value="FUMARATE REDUCTASE"/>
    <property type="match status" value="1"/>
</dbReference>
<evidence type="ECO:0000259" key="5">
    <source>
        <dbReference type="Pfam" id="PF00890"/>
    </source>
</evidence>
<gene>
    <name evidence="6" type="ORF">EXJ73_15865</name>
</gene>
<dbReference type="SUPFAM" id="SSF51905">
    <property type="entry name" value="FAD/NAD(P)-binding domain"/>
    <property type="match status" value="1"/>
</dbReference>
<protein>
    <submittedName>
        <fullName evidence="6">FAD-dependent oxidoreductase</fullName>
    </submittedName>
</protein>
<evidence type="ECO:0000313" key="6">
    <source>
        <dbReference type="EMBL" id="MDG0863940.1"/>
    </source>
</evidence>
<dbReference type="Proteomes" id="UP001152766">
    <property type="component" value="Unassembled WGS sequence"/>
</dbReference>
<evidence type="ECO:0000256" key="3">
    <source>
        <dbReference type="ARBA" id="ARBA00022827"/>
    </source>
</evidence>
<dbReference type="Gene3D" id="3.90.700.10">
    <property type="entry name" value="Succinate dehydrogenase/fumarate reductase flavoprotein, catalytic domain"/>
    <property type="match status" value="1"/>
</dbReference>
<comment type="cofactor">
    <cofactor evidence="1">
        <name>FAD</name>
        <dbReference type="ChEBI" id="CHEBI:57692"/>
    </cofactor>
</comment>
<keyword evidence="2" id="KW-0285">Flavoprotein</keyword>
<evidence type="ECO:0000256" key="4">
    <source>
        <dbReference type="ARBA" id="ARBA00023002"/>
    </source>
</evidence>
<organism evidence="6 7">
    <name type="scientific">Pelomonas aquatica</name>
    <dbReference type="NCBI Taxonomy" id="431058"/>
    <lineage>
        <taxon>Bacteria</taxon>
        <taxon>Pseudomonadati</taxon>
        <taxon>Pseudomonadota</taxon>
        <taxon>Betaproteobacteria</taxon>
        <taxon>Burkholderiales</taxon>
        <taxon>Sphaerotilaceae</taxon>
        <taxon>Roseateles</taxon>
    </lineage>
</organism>
<dbReference type="InterPro" id="IPR003953">
    <property type="entry name" value="FAD-dep_OxRdtase_2_FAD-bd"/>
</dbReference>